<dbReference type="InterPro" id="IPR016054">
    <property type="entry name" value="LY6_UPA_recep-like"/>
</dbReference>
<keyword evidence="2" id="KW-0964">Secreted</keyword>
<gene>
    <name evidence="5" type="ORF">XELAEV_18036232mg</name>
</gene>
<dbReference type="PANTHER" id="PTHR20914">
    <property type="entry name" value="LY6/PLAUR DOMAIN-CONTAINING PROTEIN 8"/>
    <property type="match status" value="1"/>
</dbReference>
<organism evidence="5 6">
    <name type="scientific">Xenopus laevis</name>
    <name type="common">African clawed frog</name>
    <dbReference type="NCBI Taxonomy" id="8355"/>
    <lineage>
        <taxon>Eukaryota</taxon>
        <taxon>Metazoa</taxon>
        <taxon>Chordata</taxon>
        <taxon>Craniata</taxon>
        <taxon>Vertebrata</taxon>
        <taxon>Euteleostomi</taxon>
        <taxon>Amphibia</taxon>
        <taxon>Batrachia</taxon>
        <taxon>Anura</taxon>
        <taxon>Pipoidea</taxon>
        <taxon>Pipidae</taxon>
        <taxon>Xenopodinae</taxon>
        <taxon>Xenopus</taxon>
        <taxon>Xenopus</taxon>
    </lineage>
</organism>
<accession>A0A974CIC9</accession>
<dbReference type="InterPro" id="IPR045860">
    <property type="entry name" value="Snake_toxin-like_sf"/>
</dbReference>
<dbReference type="Gene3D" id="2.10.60.10">
    <property type="entry name" value="CD59"/>
    <property type="match status" value="3"/>
</dbReference>
<dbReference type="SMART" id="SM00134">
    <property type="entry name" value="LU"/>
    <property type="match status" value="3"/>
</dbReference>
<evidence type="ECO:0000256" key="3">
    <source>
        <dbReference type="SAM" id="SignalP"/>
    </source>
</evidence>
<evidence type="ECO:0000313" key="5">
    <source>
        <dbReference type="EMBL" id="OCT73251.1"/>
    </source>
</evidence>
<proteinExistence type="predicted"/>
<sequence>MKLLLLCNTTSALLSVASAFVTADAFCQMGFFLELLPALKEEAHSAKIVSGDKAGPGPLCPADAFCQMGFFLELLPALKEEAHSAKRVSSDTKGLARFVPLTRFAKWASSLSFFVRSRKKPIRRNVSVVTQRAWSACNEVPSAVFCLNCYQYNGPADHALNKQKRTECKNSQHYCSSTLITLSGFLYVKVLVKGCTDDKAGACNKTETGRTKDLETQRRKLCCDTELCNKELEPDLGADAQKWGTECLACNGSPTECGGGGLPSLRCETSKSNCIQVSIATAVEKETHKVMIKSCSNSSTCPGTAAFSNGHNPVTYASHHECCNGTHCNNGHFTDTEPGSENGLECYVQSSHQTVGKMVCRGEMTRCADLIGPSPDNILMSGCATQAFCQGLYPHFLLPGWTSTVCCSETLCNHGNTTGPPTRAARP</sequence>
<protein>
    <recommendedName>
        <fullName evidence="4">UPAR/Ly6 domain-containing protein</fullName>
    </recommendedName>
</protein>
<dbReference type="AlphaFoldDB" id="A0A974CIC9"/>
<keyword evidence="3" id="KW-0732">Signal</keyword>
<evidence type="ECO:0000259" key="4">
    <source>
        <dbReference type="SMART" id="SM00134"/>
    </source>
</evidence>
<evidence type="ECO:0000313" key="6">
    <source>
        <dbReference type="Proteomes" id="UP000694892"/>
    </source>
</evidence>
<dbReference type="InterPro" id="IPR050918">
    <property type="entry name" value="CNF-like_PLA2_Inhibitor"/>
</dbReference>
<feature type="domain" description="UPAR/Ly6" evidence="4">
    <location>
        <begin position="246"/>
        <end position="343"/>
    </location>
</feature>
<feature type="domain" description="UPAR/Ly6" evidence="4">
    <location>
        <begin position="344"/>
        <end position="426"/>
    </location>
</feature>
<evidence type="ECO:0000256" key="1">
    <source>
        <dbReference type="ARBA" id="ARBA00004613"/>
    </source>
</evidence>
<evidence type="ECO:0000256" key="2">
    <source>
        <dbReference type="ARBA" id="ARBA00022525"/>
    </source>
</evidence>
<dbReference type="GO" id="GO:0005576">
    <property type="term" value="C:extracellular region"/>
    <property type="evidence" value="ECO:0007669"/>
    <property type="project" value="UniProtKB-SubCell"/>
</dbReference>
<dbReference type="CDD" id="cd00117">
    <property type="entry name" value="TFP"/>
    <property type="match status" value="1"/>
</dbReference>
<reference evidence="6" key="1">
    <citation type="journal article" date="2016" name="Nature">
        <title>Genome evolution in the allotetraploid frog Xenopus laevis.</title>
        <authorList>
            <person name="Session A.M."/>
            <person name="Uno Y."/>
            <person name="Kwon T."/>
            <person name="Chapman J.A."/>
            <person name="Toyoda A."/>
            <person name="Takahashi S."/>
            <person name="Fukui A."/>
            <person name="Hikosaka A."/>
            <person name="Suzuki A."/>
            <person name="Kondo M."/>
            <person name="van Heeringen S.J."/>
            <person name="Quigley I."/>
            <person name="Heinz S."/>
            <person name="Ogino H."/>
            <person name="Ochi H."/>
            <person name="Hellsten U."/>
            <person name="Lyons J.B."/>
            <person name="Simakov O."/>
            <person name="Putnam N."/>
            <person name="Stites J."/>
            <person name="Kuroki Y."/>
            <person name="Tanaka T."/>
            <person name="Michiue T."/>
            <person name="Watanabe M."/>
            <person name="Bogdanovic O."/>
            <person name="Lister R."/>
            <person name="Georgiou G."/>
            <person name="Paranjpe S.S."/>
            <person name="van Kruijsbergen I."/>
            <person name="Shu S."/>
            <person name="Carlson J."/>
            <person name="Kinoshita T."/>
            <person name="Ohta Y."/>
            <person name="Mawaribuchi S."/>
            <person name="Jenkins J."/>
            <person name="Grimwood J."/>
            <person name="Schmutz J."/>
            <person name="Mitros T."/>
            <person name="Mozaffari S.V."/>
            <person name="Suzuki Y."/>
            <person name="Haramoto Y."/>
            <person name="Yamamoto T.S."/>
            <person name="Takagi C."/>
            <person name="Heald R."/>
            <person name="Miller K."/>
            <person name="Haudenschild C."/>
            <person name="Kitzman J."/>
            <person name="Nakayama T."/>
            <person name="Izutsu Y."/>
            <person name="Robert J."/>
            <person name="Fortriede J."/>
            <person name="Burns K."/>
            <person name="Lotay V."/>
            <person name="Karimi K."/>
            <person name="Yasuoka Y."/>
            <person name="Dichmann D.S."/>
            <person name="Flajnik M.F."/>
            <person name="Houston D.W."/>
            <person name="Shendure J."/>
            <person name="DuPasquier L."/>
            <person name="Vize P.D."/>
            <person name="Zorn A.M."/>
            <person name="Ito M."/>
            <person name="Marcotte E.M."/>
            <person name="Wallingford J.B."/>
            <person name="Ito Y."/>
            <person name="Asashima M."/>
            <person name="Ueno N."/>
            <person name="Matsuda Y."/>
            <person name="Veenstra G.J."/>
            <person name="Fujiyama A."/>
            <person name="Harland R.M."/>
            <person name="Taira M."/>
            <person name="Rokhsar D.S."/>
        </authorList>
    </citation>
    <scope>NUCLEOTIDE SEQUENCE [LARGE SCALE GENOMIC DNA]</scope>
    <source>
        <strain evidence="6">J</strain>
    </source>
</reference>
<feature type="domain" description="UPAR/Ly6" evidence="4">
    <location>
        <begin position="147"/>
        <end position="241"/>
    </location>
</feature>
<feature type="signal peptide" evidence="3">
    <location>
        <begin position="1"/>
        <end position="19"/>
    </location>
</feature>
<dbReference type="SUPFAM" id="SSF57302">
    <property type="entry name" value="Snake toxin-like"/>
    <property type="match status" value="3"/>
</dbReference>
<dbReference type="Proteomes" id="UP000694892">
    <property type="component" value="Chromosome 7L"/>
</dbReference>
<name>A0A974CIC9_XENLA</name>
<dbReference type="Pfam" id="PF00021">
    <property type="entry name" value="UPAR_LY6"/>
    <property type="match status" value="3"/>
</dbReference>
<comment type="subcellular location">
    <subcellularLocation>
        <location evidence="1">Secreted</location>
    </subcellularLocation>
</comment>
<feature type="chain" id="PRO_5037861636" description="UPAR/Ly6 domain-containing protein" evidence="3">
    <location>
        <begin position="20"/>
        <end position="427"/>
    </location>
</feature>
<dbReference type="EMBL" id="CM004478">
    <property type="protein sequence ID" value="OCT73251.1"/>
    <property type="molecule type" value="Genomic_DNA"/>
</dbReference>
<dbReference type="CDD" id="cd23558">
    <property type="entry name" value="TFP_LU_ECD_uPAR_rpt3"/>
    <property type="match status" value="1"/>
</dbReference>
<dbReference type="PANTHER" id="PTHR20914:SF41">
    <property type="entry name" value="UROKINASE PLASMINOGEN ACTIVATOR SURFACE RECEPTOR-LIKE"/>
    <property type="match status" value="1"/>
</dbReference>